<gene>
    <name evidence="2" type="ORF">I6J41_16670</name>
</gene>
<evidence type="ECO:0000256" key="1">
    <source>
        <dbReference type="SAM" id="MobiDB-lite"/>
    </source>
</evidence>
<dbReference type="RefSeq" id="WP_030114455.1">
    <property type="nucleotide sequence ID" value="NZ_CP070242.1"/>
</dbReference>
<proteinExistence type="predicted"/>
<feature type="compositionally biased region" description="Low complexity" evidence="1">
    <location>
        <begin position="171"/>
        <end position="195"/>
    </location>
</feature>
<protein>
    <recommendedName>
        <fullName evidence="4">Helix-turn-helix domain-containing protein</fullName>
    </recommendedName>
</protein>
<accession>A0ABX7J463</accession>
<evidence type="ECO:0000313" key="3">
    <source>
        <dbReference type="Proteomes" id="UP000598054"/>
    </source>
</evidence>
<dbReference type="EMBL" id="CP070249">
    <property type="protein sequence ID" value="QRV42189.1"/>
    <property type="molecule type" value="Genomic_DNA"/>
</dbReference>
<keyword evidence="3" id="KW-1185">Reference proteome</keyword>
<organism evidence="2 3">
    <name type="scientific">Streptomyces californicus</name>
    <dbReference type="NCBI Taxonomy" id="67351"/>
    <lineage>
        <taxon>Bacteria</taxon>
        <taxon>Bacillati</taxon>
        <taxon>Actinomycetota</taxon>
        <taxon>Actinomycetes</taxon>
        <taxon>Kitasatosporales</taxon>
        <taxon>Streptomycetaceae</taxon>
        <taxon>Streptomyces</taxon>
    </lineage>
</organism>
<feature type="region of interest" description="Disordered" evidence="1">
    <location>
        <begin position="95"/>
        <end position="195"/>
    </location>
</feature>
<evidence type="ECO:0008006" key="4">
    <source>
        <dbReference type="Google" id="ProtNLM"/>
    </source>
</evidence>
<dbReference type="GeneID" id="63981180"/>
<evidence type="ECO:0000313" key="2">
    <source>
        <dbReference type="EMBL" id="QRV42189.1"/>
    </source>
</evidence>
<sequence>MGGRLYVEVLDYAPTTLTHREKLALAVLADDARDSTRITWSSVESEKILRRAQVSRAQIYAVIKALIAKDCLKKVSAGQKNGTAKYMILPLQCPQIPDAEDDGQRPDSPDAEENGQGPETPDTDAQGPDSPDTDDSQRPDSADTGQCPEIPDTDESQCQGIPDVSVRESRTPTLSPLSTRPLSSLGPPVSADAQAAQDDVVDAEVLDEPADEHPGKVTAQTIVGEWLERAPKRPPGSVIGQMSKTIRVLLEEDRIDPDDIRRGIAHWMAKGLHPSTLPSVVNQVMNAAAAAPRQAPGSALYDQATGTTVFDRARARLAARTTQEGQDQ</sequence>
<dbReference type="Proteomes" id="UP000598054">
    <property type="component" value="Chromosome"/>
</dbReference>
<reference evidence="2 3" key="1">
    <citation type="submission" date="2021-02" db="EMBL/GenBank/DDBJ databases">
        <title>FDA dAtabase for Regulatory Grade micrObial Sequences (FDA-ARGOS): Supporting development and validation of Infectious Disease Dx tests.</title>
        <authorList>
            <person name="Sproer C."/>
            <person name="Gronow S."/>
            <person name="Severitt S."/>
            <person name="Schroder I."/>
            <person name="Tallon L."/>
            <person name="Sadzewicz L."/>
            <person name="Zhao X."/>
            <person name="Boylan J."/>
            <person name="Ott S."/>
            <person name="Bowen H."/>
            <person name="Vavikolanu K."/>
            <person name="Mehta A."/>
            <person name="Aluvathingal J."/>
            <person name="Nadendla S."/>
            <person name="Lowell S."/>
            <person name="Myers T."/>
            <person name="Yan Y."/>
            <person name="Sichtig H."/>
        </authorList>
    </citation>
    <scope>NUCLEOTIDE SEQUENCE [LARGE SCALE GENOMIC DNA]</scope>
    <source>
        <strain evidence="2 3">FDAARGOS_1211</strain>
    </source>
</reference>
<name>A0ABX7J463_9ACTN</name>